<dbReference type="GO" id="GO:0005198">
    <property type="term" value="F:structural molecule activity"/>
    <property type="evidence" value="ECO:0007669"/>
    <property type="project" value="InterPro"/>
</dbReference>
<dbReference type="AlphaFoldDB" id="A0A1I0F2P9"/>
<dbReference type="RefSeq" id="WP_090660796.1">
    <property type="nucleotide sequence ID" value="NZ_FOIA01000032.1"/>
</dbReference>
<evidence type="ECO:0000313" key="2">
    <source>
        <dbReference type="Proteomes" id="UP000199345"/>
    </source>
</evidence>
<proteinExistence type="predicted"/>
<dbReference type="InterPro" id="IPR010667">
    <property type="entry name" value="Phage_T4_Gp19"/>
</dbReference>
<dbReference type="OrthoDB" id="9799891at2"/>
<protein>
    <submittedName>
        <fullName evidence="1">Conserved hypothetical phage tail region protein</fullName>
    </submittedName>
</protein>
<dbReference type="PANTHER" id="PTHR38009">
    <property type="entry name" value="CONSERVED HYPOTHETICAL PHAGE TAIL PROTEIN"/>
    <property type="match status" value="1"/>
</dbReference>
<sequence length="168" mass="19006">MAKFSVNSHREDPYRNFKFKVKWDNEYVAGLSKCSALKKTTDVVDWREGGDPSHGRKLPGTTKYESITLEAGVTHDTAFEDWANLVNNFKDGDPGMSLKNFRKDNITIDVFNLAGQVVMSYIVHRCWVSEYQALPELDASANAVAIQTLKLENEGWERDLSVTEPTET</sequence>
<dbReference type="InterPro" id="IPR011747">
    <property type="entry name" value="CHP02241"/>
</dbReference>
<organism evidence="1 2">
    <name type="scientific">Nitrosomonas marina</name>
    <dbReference type="NCBI Taxonomy" id="917"/>
    <lineage>
        <taxon>Bacteria</taxon>
        <taxon>Pseudomonadati</taxon>
        <taxon>Pseudomonadota</taxon>
        <taxon>Betaproteobacteria</taxon>
        <taxon>Nitrosomonadales</taxon>
        <taxon>Nitrosomonadaceae</taxon>
        <taxon>Nitrosomonas</taxon>
    </lineage>
</organism>
<keyword evidence="2" id="KW-1185">Reference proteome</keyword>
<gene>
    <name evidence="1" type="ORF">SAMN05216326_1328</name>
</gene>
<dbReference type="EMBL" id="FOIA01000032">
    <property type="protein sequence ID" value="SET51478.1"/>
    <property type="molecule type" value="Genomic_DNA"/>
</dbReference>
<dbReference type="PANTHER" id="PTHR38009:SF1">
    <property type="entry name" value="CONSERVED HYPOTHETICAL PHAGE TAIL PROTEIN"/>
    <property type="match status" value="1"/>
</dbReference>
<dbReference type="NCBIfam" id="TIGR02241">
    <property type="entry name" value="conserved hypothetical phage tail region protein"/>
    <property type="match status" value="1"/>
</dbReference>
<accession>A0A1I0F2P9</accession>
<reference evidence="2" key="1">
    <citation type="submission" date="2016-10" db="EMBL/GenBank/DDBJ databases">
        <authorList>
            <person name="Varghese N."/>
            <person name="Submissions S."/>
        </authorList>
    </citation>
    <scope>NUCLEOTIDE SEQUENCE [LARGE SCALE GENOMIC DNA]</scope>
    <source>
        <strain evidence="2">Nm71</strain>
    </source>
</reference>
<name>A0A1I0F2P9_9PROT</name>
<evidence type="ECO:0000313" key="1">
    <source>
        <dbReference type="EMBL" id="SET51478.1"/>
    </source>
</evidence>
<dbReference type="Proteomes" id="UP000199345">
    <property type="component" value="Unassembled WGS sequence"/>
</dbReference>
<dbReference type="Pfam" id="PF06841">
    <property type="entry name" value="Phage_T4_gp19"/>
    <property type="match status" value="1"/>
</dbReference>